<dbReference type="PANTHER" id="PTHR33987">
    <property type="entry name" value="CALCINEURIN-LIKE METALLO-PHOSPHOESTERASE SUPERFAMILY PROTEIN"/>
    <property type="match status" value="1"/>
</dbReference>
<evidence type="ECO:0008006" key="4">
    <source>
        <dbReference type="Google" id="ProtNLM"/>
    </source>
</evidence>
<dbReference type="AlphaFoldDB" id="A0A830HE54"/>
<comment type="caution">
    <text evidence="2">The sequence shown here is derived from an EMBL/GenBank/DDBJ whole genome shotgun (WGS) entry which is preliminary data.</text>
</comment>
<keyword evidence="3" id="KW-1185">Reference proteome</keyword>
<dbReference type="InterPro" id="IPR038607">
    <property type="entry name" value="PhoD-like_sf"/>
</dbReference>
<keyword evidence="1" id="KW-1133">Transmembrane helix</keyword>
<evidence type="ECO:0000256" key="1">
    <source>
        <dbReference type="SAM" id="Phobius"/>
    </source>
</evidence>
<dbReference type="PANTHER" id="PTHR33987:SF1">
    <property type="entry name" value="CALCINEURIN-LIKE METALLO-PHOSPHOESTERASE SUPERFAMILY PROTEIN"/>
    <property type="match status" value="1"/>
</dbReference>
<evidence type="ECO:0000313" key="3">
    <source>
        <dbReference type="Proteomes" id="UP000660262"/>
    </source>
</evidence>
<reference evidence="2" key="1">
    <citation type="submission" date="2020-10" db="EMBL/GenBank/DDBJ databases">
        <title>Unveiling of a novel bifunctional photoreceptor, Dualchrome1, isolated from a cosmopolitan green alga.</title>
        <authorList>
            <person name="Suzuki S."/>
            <person name="Kawachi M."/>
        </authorList>
    </citation>
    <scope>NUCLEOTIDE SEQUENCE</scope>
    <source>
        <strain evidence="2">NIES 2893</strain>
    </source>
</reference>
<dbReference type="Proteomes" id="UP000660262">
    <property type="component" value="Unassembled WGS sequence"/>
</dbReference>
<dbReference type="OrthoDB" id="10266805at2759"/>
<accession>A0A830HE54</accession>
<keyword evidence="1" id="KW-0812">Transmembrane</keyword>
<keyword evidence="1" id="KW-0472">Membrane</keyword>
<name>A0A830HE54_9CHLO</name>
<dbReference type="Gene3D" id="3.60.21.70">
    <property type="entry name" value="PhoD-like phosphatase"/>
    <property type="match status" value="1"/>
</dbReference>
<proteinExistence type="predicted"/>
<organism evidence="2 3">
    <name type="scientific">Pycnococcus provasolii</name>
    <dbReference type="NCBI Taxonomy" id="41880"/>
    <lineage>
        <taxon>Eukaryota</taxon>
        <taxon>Viridiplantae</taxon>
        <taxon>Chlorophyta</taxon>
        <taxon>Pseudoscourfieldiophyceae</taxon>
        <taxon>Pseudoscourfieldiales</taxon>
        <taxon>Pycnococcaceae</taxon>
        <taxon>Pycnococcus</taxon>
    </lineage>
</organism>
<dbReference type="InterPro" id="IPR029052">
    <property type="entry name" value="Metallo-depent_PP-like"/>
</dbReference>
<dbReference type="EMBL" id="BNJQ01000005">
    <property type="protein sequence ID" value="GHP03367.1"/>
    <property type="molecule type" value="Genomic_DNA"/>
</dbReference>
<dbReference type="InterPro" id="IPR018946">
    <property type="entry name" value="PhoD-like_MPP"/>
</dbReference>
<dbReference type="SUPFAM" id="SSF56300">
    <property type="entry name" value="Metallo-dependent phosphatases"/>
    <property type="match status" value="1"/>
</dbReference>
<protein>
    <recommendedName>
        <fullName evidence="4">PhoD-like phosphatase metallophosphatase domain-containing protein</fullName>
    </recommendedName>
</protein>
<sequence>MSSSPAGDSGAHDDTHAYAAHEGAHGAHDDANEVVSGANEVISIALGSCSKTHRHQPAWDMLLRSRWKPHAFAWMGDIVYTDVKSKYGGEKRIRDEYAWQSSHDAYRRFVQEVGTVVGTWDDHDFWGNNAAGTEVPAEEVAVAHDAHVRFIGDPPSSVRWKRKGVYNARYLAYLRGDERRVVDLGDGEDGSVSSKVSNARVVQLLLMDTRTFLHRERHDPLGDEQWAWLERHLAEPADVRIVVSSIQVLSNTRRLVYPFPVETWAKWPKSRSRLLSLVGNSTGAAVLMSGDVHMAEIAALPPRCVPEMRGRVTVDFTSSGMTHTLREMLDRKLLFGIPPLKFLHRTLFPAHGGGVLHAFFPRHFGKKPRFDMRNVAHLSIDFTNDELVATSLSLEPEDSTDPAAITWKSSLRALTANNEVAAQHTATLPAHSDAHAPCFEDELSFLLRSQMHIIFFFYVCALLLSPVVTAWSIRRWWSRRGARRRTGKRE</sequence>
<evidence type="ECO:0000313" key="2">
    <source>
        <dbReference type="EMBL" id="GHP03367.1"/>
    </source>
</evidence>
<dbReference type="CDD" id="cd07389">
    <property type="entry name" value="MPP_PhoD"/>
    <property type="match status" value="1"/>
</dbReference>
<gene>
    <name evidence="2" type="ORF">PPROV_000212200</name>
</gene>
<feature type="transmembrane region" description="Helical" evidence="1">
    <location>
        <begin position="453"/>
        <end position="473"/>
    </location>
</feature>